<organism evidence="5 6">
    <name type="scientific">Paraconiothyrium brasiliense</name>
    <dbReference type="NCBI Taxonomy" id="300254"/>
    <lineage>
        <taxon>Eukaryota</taxon>
        <taxon>Fungi</taxon>
        <taxon>Dikarya</taxon>
        <taxon>Ascomycota</taxon>
        <taxon>Pezizomycotina</taxon>
        <taxon>Dothideomycetes</taxon>
        <taxon>Pleosporomycetidae</taxon>
        <taxon>Pleosporales</taxon>
        <taxon>Massarineae</taxon>
        <taxon>Didymosphaeriaceae</taxon>
        <taxon>Paraconiothyrium</taxon>
    </lineage>
</organism>
<gene>
    <name evidence="5" type="ORF">SLS60_000292</name>
</gene>
<feature type="compositionally biased region" description="Low complexity" evidence="4">
    <location>
        <begin position="787"/>
        <end position="803"/>
    </location>
</feature>
<dbReference type="SMART" id="SM00320">
    <property type="entry name" value="WD40"/>
    <property type="match status" value="7"/>
</dbReference>
<dbReference type="PROSITE" id="PS50294">
    <property type="entry name" value="WD_REPEATS_REGION"/>
    <property type="match status" value="1"/>
</dbReference>
<dbReference type="EMBL" id="JAKJXO020000001">
    <property type="protein sequence ID" value="KAL1612069.1"/>
    <property type="molecule type" value="Genomic_DNA"/>
</dbReference>
<dbReference type="PROSITE" id="PS50082">
    <property type="entry name" value="WD_REPEATS_2"/>
    <property type="match status" value="1"/>
</dbReference>
<feature type="region of interest" description="Disordered" evidence="4">
    <location>
        <begin position="986"/>
        <end position="1068"/>
    </location>
</feature>
<feature type="compositionally biased region" description="Basic and acidic residues" evidence="4">
    <location>
        <begin position="405"/>
        <end position="415"/>
    </location>
</feature>
<dbReference type="SUPFAM" id="SSF50978">
    <property type="entry name" value="WD40 repeat-like"/>
    <property type="match status" value="1"/>
</dbReference>
<sequence>MKYSVYDRLLEREIATGRKRLYSSVLGLYGDKQWAQDLDIVNELEGHNGCVNALWYRTYPSAEMPIVLTALAASGSDDHRINIHSYQPDSLTPQFSLTTSILTGHQTNIFSVKFMPYSSDRTIVSATDDVRIFDIEHSGHSAFGSATPGRPQGARSRMGIHGAPDGVTLTEGDTNAKAFKSHKDTVKRIVTEDTPFYFLTCSEDGDVRQWDVRQPSRVYPPQRDSMMPSWAAGSDASDSVPPPLISYSRYHLDLNTVSCSPSQPHYIALGGAHLHCFLHDRRMLGRDKCRERGKLGSPGGEHDEDMLGKATQCVKKFAPNGQRRMKRRDNGHITACKISDANPNELVVSWSGDYIYSFDMMRSPDASEETKDSGPSTAPSKRRVKDKSRKRKRPKSSILSQEGANRAESRQRTESSEEGLALRVNYANGQSEEILVEAPDSPLTPSEIAEIQGTDHYRIAKTTIGLLPKILDFSEQMSDDVARPAAYISVFTTVLGLAASVLPDMDEISRTWRYPVDPSPVDVAVQNKLREQRGSFRRFVQAAGTLARVLGGQLRTGGDANAVIAQYFASIQHAPGERRVPQHEQFAYDFLKAILLWLDSGVQSVIDGFSSPSSNPRMPLPPDADSDAIDEILIPYLLQLASDDPIVNVDVSRFETDETRILFSSEKAAVIAFSRAVKVPFADLTGAHVPTSGDISIDDDVPGQDRAAAVRNWAFRIGRGLLLNAAKGIRFSAVDRAYGGSGLADPSIQVEEMKHRERQQDIDPLEEEDVVIDAELVSRAWADQAIAGSGSAGTPSAAAVGSSERSGPHIQEPEELLEEEIEDEEGEEDSDGDVDSENEDENDDDDDDVDEDGLARTRSGRVLWRSDFDRSYLRERVESHVPCAPHTRVYTGHCNVRTVKDVNFFGQNDEYVVSGSDCGHLFIWDRKTAQLVNILEGDGEVVNVAQGESTSYRKTQYMLIQKGHPYEPTLAVSGIDHTIKIFSPDGNAQRNARKGIGVHSADRGLSSLGFGRRRRPRRPSATSPPAVPRDPSLSDDDDDDEVAENGLKSRRAMHEQYQITSQNDMDRKGGREDAFITRALLAQLAQRLHGHQQIVLGGGGEDDEDGEPTIVFNNDEGCNVQ</sequence>
<dbReference type="Proteomes" id="UP001521785">
    <property type="component" value="Unassembled WGS sequence"/>
</dbReference>
<dbReference type="Pfam" id="PF00400">
    <property type="entry name" value="WD40"/>
    <property type="match status" value="2"/>
</dbReference>
<protein>
    <recommendedName>
        <fullName evidence="7">WD40 repeat-like protein</fullName>
    </recommendedName>
</protein>
<feature type="compositionally biased region" description="Acidic residues" evidence="4">
    <location>
        <begin position="1033"/>
        <end position="1043"/>
    </location>
</feature>
<evidence type="ECO:0008006" key="7">
    <source>
        <dbReference type="Google" id="ProtNLM"/>
    </source>
</evidence>
<keyword evidence="2" id="KW-0677">Repeat</keyword>
<evidence type="ECO:0000256" key="1">
    <source>
        <dbReference type="ARBA" id="ARBA00022574"/>
    </source>
</evidence>
<feature type="compositionally biased region" description="Acidic residues" evidence="4">
    <location>
        <begin position="813"/>
        <end position="852"/>
    </location>
</feature>
<evidence type="ECO:0000313" key="6">
    <source>
        <dbReference type="Proteomes" id="UP001521785"/>
    </source>
</evidence>
<dbReference type="InterPro" id="IPR036322">
    <property type="entry name" value="WD40_repeat_dom_sf"/>
</dbReference>
<dbReference type="InterPro" id="IPR015943">
    <property type="entry name" value="WD40/YVTN_repeat-like_dom_sf"/>
</dbReference>
<dbReference type="PANTHER" id="PTHR15574">
    <property type="entry name" value="WD REPEAT DOMAIN-CONTAINING FAMILY"/>
    <property type="match status" value="1"/>
</dbReference>
<evidence type="ECO:0000256" key="3">
    <source>
        <dbReference type="PROSITE-ProRule" id="PRU00221"/>
    </source>
</evidence>
<evidence type="ECO:0000256" key="4">
    <source>
        <dbReference type="SAM" id="MobiDB-lite"/>
    </source>
</evidence>
<feature type="compositionally biased region" description="Basic residues" evidence="4">
    <location>
        <begin position="380"/>
        <end position="395"/>
    </location>
</feature>
<keyword evidence="1 3" id="KW-0853">WD repeat</keyword>
<dbReference type="InterPro" id="IPR045151">
    <property type="entry name" value="DCAF8"/>
</dbReference>
<feature type="region of interest" description="Disordered" evidence="4">
    <location>
        <begin position="787"/>
        <end position="854"/>
    </location>
</feature>
<feature type="region of interest" description="Disordered" evidence="4">
    <location>
        <begin position="1098"/>
        <end position="1121"/>
    </location>
</feature>
<accession>A0ABR3S5U9</accession>
<feature type="region of interest" description="Disordered" evidence="4">
    <location>
        <begin position="364"/>
        <end position="419"/>
    </location>
</feature>
<keyword evidence="6" id="KW-1185">Reference proteome</keyword>
<dbReference type="InterPro" id="IPR001680">
    <property type="entry name" value="WD40_rpt"/>
</dbReference>
<feature type="repeat" description="WD" evidence="3">
    <location>
        <begin position="179"/>
        <end position="220"/>
    </location>
</feature>
<name>A0ABR3S5U9_9PLEO</name>
<dbReference type="PANTHER" id="PTHR15574:SF40">
    <property type="entry name" value="WD AND TETRATRICOPEPTIDE REPEATS PROTEIN 1"/>
    <property type="match status" value="1"/>
</dbReference>
<reference evidence="5 6" key="1">
    <citation type="submission" date="2024-02" db="EMBL/GenBank/DDBJ databases">
        <title>De novo assembly and annotation of 12 fungi associated with fruit tree decline syndrome in Ontario, Canada.</title>
        <authorList>
            <person name="Sulman M."/>
            <person name="Ellouze W."/>
            <person name="Ilyukhin E."/>
        </authorList>
    </citation>
    <scope>NUCLEOTIDE SEQUENCE [LARGE SCALE GENOMIC DNA]</scope>
    <source>
        <strain evidence="5 6">M42-189</strain>
    </source>
</reference>
<comment type="caution">
    <text evidence="5">The sequence shown here is derived from an EMBL/GenBank/DDBJ whole genome shotgun (WGS) entry which is preliminary data.</text>
</comment>
<evidence type="ECO:0000256" key="2">
    <source>
        <dbReference type="ARBA" id="ARBA00022737"/>
    </source>
</evidence>
<evidence type="ECO:0000313" key="5">
    <source>
        <dbReference type="EMBL" id="KAL1612069.1"/>
    </source>
</evidence>
<dbReference type="Gene3D" id="2.130.10.10">
    <property type="entry name" value="YVTN repeat-like/Quinoprotein amine dehydrogenase"/>
    <property type="match status" value="2"/>
</dbReference>
<proteinExistence type="predicted"/>